<feature type="region of interest" description="Disordered" evidence="1">
    <location>
        <begin position="1"/>
        <end position="26"/>
    </location>
</feature>
<accession>A0A327JIX4</accession>
<dbReference type="AlphaFoldDB" id="A0A327JIX4"/>
<reference evidence="2 3" key="1">
    <citation type="submission" date="2017-07" db="EMBL/GenBank/DDBJ databases">
        <title>Draft Genome Sequences of Select Purple Nonsulfur Bacteria.</title>
        <authorList>
            <person name="Lasarre B."/>
            <person name="Mckinlay J.B."/>
        </authorList>
    </citation>
    <scope>NUCLEOTIDE SEQUENCE [LARGE SCALE GENOMIC DNA]</scope>
    <source>
        <strain evidence="2 3">DSM 11290</strain>
    </source>
</reference>
<dbReference type="Proteomes" id="UP000249299">
    <property type="component" value="Unassembled WGS sequence"/>
</dbReference>
<sequence>MPGTQRTPSPYHAARRRHRDKRSSTGKRITLQDRDLLWFRMIHRHGPLSSSYLHTFSKGTHRSEKRALDRLTDLYHEAETPHGGPYLDRPWQQFKTFDARYQDLVYDLASAAETALKEHGLWSDYAAAPSGPWLHRYMVSSITASIELATLDDASLAYIPQAEILARAKTALRYPVPLTDSQTGRRETRDLIPDALFGLEYRQRTGRMYRFFVVEADRGTEPSKASRFNRKSHLRNLLQYREYIGNGLYKRHLNLSAPLLVLNVSTSEQTQARMITLVNELSDQGISYQLFQTCEQFGRVFTPPKPMPQLLRGEWVRAARPSLRIDLP</sequence>
<evidence type="ECO:0000256" key="1">
    <source>
        <dbReference type="SAM" id="MobiDB-lite"/>
    </source>
</evidence>
<dbReference type="OrthoDB" id="192987at2"/>
<dbReference type="RefSeq" id="WP_111435167.1">
    <property type="nucleotide sequence ID" value="NZ_JACIGG010000006.1"/>
</dbReference>
<name>A0A327JIX4_9HYPH</name>
<feature type="compositionally biased region" description="Basic residues" evidence="1">
    <location>
        <begin position="13"/>
        <end position="25"/>
    </location>
</feature>
<dbReference type="Pfam" id="PF13814">
    <property type="entry name" value="Replic_Relax"/>
    <property type="match status" value="1"/>
</dbReference>
<evidence type="ECO:0000313" key="3">
    <source>
        <dbReference type="Proteomes" id="UP000249299"/>
    </source>
</evidence>
<proteinExistence type="predicted"/>
<comment type="caution">
    <text evidence="2">The sequence shown here is derived from an EMBL/GenBank/DDBJ whole genome shotgun (WGS) entry which is preliminary data.</text>
</comment>
<keyword evidence="3" id="KW-1185">Reference proteome</keyword>
<dbReference type="EMBL" id="NPEV01000033">
    <property type="protein sequence ID" value="RAI26269.1"/>
    <property type="molecule type" value="Genomic_DNA"/>
</dbReference>
<organism evidence="2 3">
    <name type="scientific">Rhodobium orientis</name>
    <dbReference type="NCBI Taxonomy" id="34017"/>
    <lineage>
        <taxon>Bacteria</taxon>
        <taxon>Pseudomonadati</taxon>
        <taxon>Pseudomonadota</taxon>
        <taxon>Alphaproteobacteria</taxon>
        <taxon>Hyphomicrobiales</taxon>
        <taxon>Rhodobiaceae</taxon>
        <taxon>Rhodobium</taxon>
    </lineage>
</organism>
<protein>
    <submittedName>
        <fullName evidence="2">Uncharacterized protein</fullName>
    </submittedName>
</protein>
<gene>
    <name evidence="2" type="ORF">CH339_14890</name>
</gene>
<evidence type="ECO:0000313" key="2">
    <source>
        <dbReference type="EMBL" id="RAI26269.1"/>
    </source>
</evidence>
<dbReference type="InterPro" id="IPR025855">
    <property type="entry name" value="Replic_Relax"/>
</dbReference>